<evidence type="ECO:0000256" key="8">
    <source>
        <dbReference type="ARBA" id="ARBA00022918"/>
    </source>
</evidence>
<dbReference type="AlphaFoldDB" id="A0A225VUU9"/>
<keyword evidence="6" id="KW-0255">Endonuclease</keyword>
<dbReference type="InterPro" id="IPR043502">
    <property type="entry name" value="DNA/RNA_pol_sf"/>
</dbReference>
<keyword evidence="8" id="KW-0695">RNA-directed DNA polymerase</keyword>
<sequence length="667" mass="75178">DSGSDWTIVKSAVLQELQSLQPELQVKHLPTPVVTSLADGTKVDCTTSALLNLQLVTSAGVVNVSGVECLVMPTSREEVLLGNTTLQSLGINMDQQLARLAQTPTIIEEIDEFPAIEYCDVDHAAIDGALDEMVLGAVKEGFDDAEMKNLRELLKTFRDTWRDKLGPDPPAKVAPLKITLREDAVPYRCQARKYSPVQRRFLQVYTRELVNFGFVRRNDKSRWVCAAVPMRKVGSADSFLITNDNRPVNKLTVPIAGVMPNLDVALDQVSGSYGFAKFDLMKGFWQMPLHPDSQELMSFMTEDSVFTPLRVPQGAMDSSVHFRNQLQDVFREVLGRHCLIWIDDIILYAASAMEFITTLRRFFELIQEYGLKPNVNKSVIFCKEVAWCGRLVYGYAVRHDPARLQAVSDLPPPPTIAALQQFVCAANWLRSSLPDYARKDAPLTAKLNEHLTAVSRRNRNALQAGIDWTDRERAAFKEVCRLIASSAPQHFPSDDSDIVVLTDASHGGWGLIVSQVKHRNEKLPVHEQDHELLICKGGLFKGSSLNWSIVEKEAYPLVKACTDLEYLLQRKKGLRMYTDHANLMYIFNPAMEIKRHVRDKLQRWAMRLCGLRYTIEHIDGTHNVWADMVSRWGQSDKQQQETRCLAVCTRSSPAVSVLRPIADPSFE</sequence>
<evidence type="ECO:0000256" key="3">
    <source>
        <dbReference type="ARBA" id="ARBA00022695"/>
    </source>
</evidence>
<dbReference type="EMBL" id="NBNE01002837">
    <property type="protein sequence ID" value="OWZ09301.1"/>
    <property type="molecule type" value="Genomic_DNA"/>
</dbReference>
<keyword evidence="4" id="KW-0540">Nuclease</keyword>
<feature type="domain" description="Reverse transcriptase" evidence="9">
    <location>
        <begin position="196"/>
        <end position="392"/>
    </location>
</feature>
<dbReference type="GO" id="GO:0006508">
    <property type="term" value="P:proteolysis"/>
    <property type="evidence" value="ECO:0007669"/>
    <property type="project" value="UniProtKB-KW"/>
</dbReference>
<organism evidence="10 11">
    <name type="scientific">Phytophthora megakarya</name>
    <dbReference type="NCBI Taxonomy" id="4795"/>
    <lineage>
        <taxon>Eukaryota</taxon>
        <taxon>Sar</taxon>
        <taxon>Stramenopiles</taxon>
        <taxon>Oomycota</taxon>
        <taxon>Peronosporomycetes</taxon>
        <taxon>Peronosporales</taxon>
        <taxon>Peronosporaceae</taxon>
        <taxon>Phytophthora</taxon>
    </lineage>
</organism>
<dbReference type="InterPro" id="IPR000477">
    <property type="entry name" value="RT_dom"/>
</dbReference>
<dbReference type="GO" id="GO:0003964">
    <property type="term" value="F:RNA-directed DNA polymerase activity"/>
    <property type="evidence" value="ECO:0007669"/>
    <property type="project" value="UniProtKB-KW"/>
</dbReference>
<evidence type="ECO:0000256" key="2">
    <source>
        <dbReference type="ARBA" id="ARBA00022679"/>
    </source>
</evidence>
<feature type="non-terminal residue" evidence="10">
    <location>
        <position position="1"/>
    </location>
</feature>
<evidence type="ECO:0000259" key="9">
    <source>
        <dbReference type="PROSITE" id="PS50878"/>
    </source>
</evidence>
<dbReference type="SUPFAM" id="SSF56672">
    <property type="entry name" value="DNA/RNA polymerases"/>
    <property type="match status" value="1"/>
</dbReference>
<dbReference type="Pfam" id="PF00078">
    <property type="entry name" value="RVT_1"/>
    <property type="match status" value="1"/>
</dbReference>
<reference evidence="11" key="1">
    <citation type="submission" date="2017-03" db="EMBL/GenBank/DDBJ databases">
        <title>Phytopthora megakarya and P. palmivora, two closely related causual agents of cacao black pod achieved similar genome size and gene model numbers by different mechanisms.</title>
        <authorList>
            <person name="Ali S."/>
            <person name="Shao J."/>
            <person name="Larry D.J."/>
            <person name="Kronmiller B."/>
            <person name="Shen D."/>
            <person name="Strem M.D."/>
            <person name="Melnick R.L."/>
            <person name="Guiltinan M.J."/>
            <person name="Tyler B.M."/>
            <person name="Meinhardt L.W."/>
            <person name="Bailey B.A."/>
        </authorList>
    </citation>
    <scope>NUCLEOTIDE SEQUENCE [LARGE SCALE GENOMIC DNA]</scope>
    <source>
        <strain evidence="11">zdho120</strain>
    </source>
</reference>
<dbReference type="PANTHER" id="PTHR33064">
    <property type="entry name" value="POL PROTEIN"/>
    <property type="match status" value="1"/>
</dbReference>
<proteinExistence type="predicted"/>
<protein>
    <recommendedName>
        <fullName evidence="9">Reverse transcriptase domain-containing protein</fullName>
    </recommendedName>
</protein>
<dbReference type="InterPro" id="IPR041373">
    <property type="entry name" value="RT_RNaseH"/>
</dbReference>
<dbReference type="OrthoDB" id="91026at2759"/>
<evidence type="ECO:0000313" key="11">
    <source>
        <dbReference type="Proteomes" id="UP000198211"/>
    </source>
</evidence>
<dbReference type="Proteomes" id="UP000198211">
    <property type="component" value="Unassembled WGS sequence"/>
</dbReference>
<dbReference type="Gene3D" id="3.30.70.270">
    <property type="match status" value="2"/>
</dbReference>
<dbReference type="GO" id="GO:0004519">
    <property type="term" value="F:endonuclease activity"/>
    <property type="evidence" value="ECO:0007669"/>
    <property type="project" value="UniProtKB-KW"/>
</dbReference>
<evidence type="ECO:0000256" key="4">
    <source>
        <dbReference type="ARBA" id="ARBA00022722"/>
    </source>
</evidence>
<dbReference type="PROSITE" id="PS50878">
    <property type="entry name" value="RT_POL"/>
    <property type="match status" value="1"/>
</dbReference>
<keyword evidence="1" id="KW-0645">Protease</keyword>
<dbReference type="InterPro" id="IPR043128">
    <property type="entry name" value="Rev_trsase/Diguanyl_cyclase"/>
</dbReference>
<keyword evidence="11" id="KW-1185">Reference proteome</keyword>
<evidence type="ECO:0000256" key="6">
    <source>
        <dbReference type="ARBA" id="ARBA00022759"/>
    </source>
</evidence>
<evidence type="ECO:0000256" key="1">
    <source>
        <dbReference type="ARBA" id="ARBA00022670"/>
    </source>
</evidence>
<comment type="caution">
    <text evidence="10">The sequence shown here is derived from an EMBL/GenBank/DDBJ whole genome shotgun (WGS) entry which is preliminary data.</text>
</comment>
<evidence type="ECO:0000256" key="7">
    <source>
        <dbReference type="ARBA" id="ARBA00022801"/>
    </source>
</evidence>
<name>A0A225VUU9_9STRA</name>
<dbReference type="Gene3D" id="3.10.10.10">
    <property type="entry name" value="HIV Type 1 Reverse Transcriptase, subunit A, domain 1"/>
    <property type="match status" value="1"/>
</dbReference>
<evidence type="ECO:0000313" key="10">
    <source>
        <dbReference type="EMBL" id="OWZ09301.1"/>
    </source>
</evidence>
<accession>A0A225VUU9</accession>
<keyword evidence="7" id="KW-0378">Hydrolase</keyword>
<dbReference type="Pfam" id="PF17917">
    <property type="entry name" value="RT_RNaseH"/>
    <property type="match status" value="1"/>
</dbReference>
<keyword evidence="3" id="KW-0548">Nucleotidyltransferase</keyword>
<dbReference type="InterPro" id="IPR051320">
    <property type="entry name" value="Viral_Replic_Matur_Polypro"/>
</dbReference>
<gene>
    <name evidence="10" type="ORF">PHMEG_00018016</name>
</gene>
<evidence type="ECO:0000256" key="5">
    <source>
        <dbReference type="ARBA" id="ARBA00022750"/>
    </source>
</evidence>
<keyword evidence="2" id="KW-0808">Transferase</keyword>
<dbReference type="PANTHER" id="PTHR33064:SF37">
    <property type="entry name" value="RIBONUCLEASE H"/>
    <property type="match status" value="1"/>
</dbReference>
<dbReference type="GO" id="GO:0004190">
    <property type="term" value="F:aspartic-type endopeptidase activity"/>
    <property type="evidence" value="ECO:0007669"/>
    <property type="project" value="UniProtKB-KW"/>
</dbReference>
<keyword evidence="5" id="KW-0064">Aspartyl protease</keyword>
<dbReference type="CDD" id="cd01647">
    <property type="entry name" value="RT_LTR"/>
    <property type="match status" value="1"/>
</dbReference>